<dbReference type="EMBL" id="CP001739">
    <property type="protein sequence ID" value="ACZ09846.1"/>
    <property type="molecule type" value="Genomic_DNA"/>
</dbReference>
<dbReference type="SUPFAM" id="SSF46785">
    <property type="entry name" value="Winged helix' DNA-binding domain"/>
    <property type="match status" value="1"/>
</dbReference>
<dbReference type="eggNOG" id="COG2188">
    <property type="taxonomic scope" value="Bacteria"/>
</dbReference>
<dbReference type="GO" id="GO:0003677">
    <property type="term" value="F:DNA binding"/>
    <property type="evidence" value="ECO:0007669"/>
    <property type="project" value="UniProtKB-KW"/>
</dbReference>
<dbReference type="PANTHER" id="PTHR44846:SF1">
    <property type="entry name" value="MANNOSYL-D-GLYCERATE TRANSPORT_METABOLISM SYSTEM REPRESSOR MNGR-RELATED"/>
    <property type="match status" value="1"/>
</dbReference>
<organism evidence="5 6">
    <name type="scientific">Sebaldella termitidis (strain ATCC 33386 / NCTC 11300)</name>
    <dbReference type="NCBI Taxonomy" id="526218"/>
    <lineage>
        <taxon>Bacteria</taxon>
        <taxon>Fusobacteriati</taxon>
        <taxon>Fusobacteriota</taxon>
        <taxon>Fusobacteriia</taxon>
        <taxon>Fusobacteriales</taxon>
        <taxon>Leptotrichiaceae</taxon>
        <taxon>Sebaldella</taxon>
    </lineage>
</organism>
<keyword evidence="6" id="KW-1185">Reference proteome</keyword>
<dbReference type="SUPFAM" id="SSF64288">
    <property type="entry name" value="Chorismate lyase-like"/>
    <property type="match status" value="1"/>
</dbReference>
<evidence type="ECO:0000256" key="1">
    <source>
        <dbReference type="ARBA" id="ARBA00023015"/>
    </source>
</evidence>
<dbReference type="HOGENOM" id="CLU_063236_2_3_0"/>
<dbReference type="InterPro" id="IPR036390">
    <property type="entry name" value="WH_DNA-bd_sf"/>
</dbReference>
<dbReference type="AlphaFoldDB" id="D1ANP2"/>
<dbReference type="InterPro" id="IPR000524">
    <property type="entry name" value="Tscrpt_reg_HTH_GntR"/>
</dbReference>
<dbReference type="CDD" id="cd07377">
    <property type="entry name" value="WHTH_GntR"/>
    <property type="match status" value="1"/>
</dbReference>
<dbReference type="InterPro" id="IPR011663">
    <property type="entry name" value="UTRA"/>
</dbReference>
<sequence>MRKEVDKNSDEKLYKQVENILLELINEEPYSKGFYLPNELELMKRLNVSRHTVRKAMDSLVLRGLIIREKGRGTKVNLDRKKVKTTLNSWHSFTDEMFSQGSELKHINKKIVMEDFPDEIKDIFGLDRNKEYNGPVLYRESGINDSIDIYFQSYFNPGINLDKDEDFINGSFTKLYDYLEKNYGIFTVVSDEEVTAMMPTEELKEILDINDKIPVLCRKRLVYDKFGQKIEYNIGYYRADRFVYNISLKREV</sequence>
<proteinExistence type="predicted"/>
<evidence type="ECO:0000256" key="2">
    <source>
        <dbReference type="ARBA" id="ARBA00023125"/>
    </source>
</evidence>
<dbReference type="Pfam" id="PF00392">
    <property type="entry name" value="GntR"/>
    <property type="match status" value="1"/>
</dbReference>
<dbReference type="InterPro" id="IPR028978">
    <property type="entry name" value="Chorismate_lyase_/UTRA_dom_sf"/>
</dbReference>
<dbReference type="PROSITE" id="PS50949">
    <property type="entry name" value="HTH_GNTR"/>
    <property type="match status" value="1"/>
</dbReference>
<reference evidence="6" key="1">
    <citation type="submission" date="2009-09" db="EMBL/GenBank/DDBJ databases">
        <title>The complete chromosome of Sebaldella termitidis ATCC 33386.</title>
        <authorList>
            <consortium name="US DOE Joint Genome Institute (JGI-PGF)"/>
            <person name="Lucas S."/>
            <person name="Copeland A."/>
            <person name="Lapidus A."/>
            <person name="Glavina del Rio T."/>
            <person name="Dalin E."/>
            <person name="Tice H."/>
            <person name="Bruce D."/>
            <person name="Goodwin L."/>
            <person name="Pitluck S."/>
            <person name="Kyrpides N."/>
            <person name="Mavromatis K."/>
            <person name="Ivanova N."/>
            <person name="Mikhailova N."/>
            <person name="Sims D."/>
            <person name="Meincke L."/>
            <person name="Brettin T."/>
            <person name="Detter J.C."/>
            <person name="Han C."/>
            <person name="Larimer F."/>
            <person name="Land M."/>
            <person name="Hauser L."/>
            <person name="Markowitz V."/>
            <person name="Cheng J.F."/>
            <person name="Hugenholtz P."/>
            <person name="Woyke T."/>
            <person name="Wu D."/>
            <person name="Eisen J.A."/>
        </authorList>
    </citation>
    <scope>NUCLEOTIDE SEQUENCE [LARGE SCALE GENOMIC DNA]</scope>
    <source>
        <strain evidence="6">ATCC 33386 / NCTC 11300</strain>
    </source>
</reference>
<keyword evidence="2" id="KW-0238">DNA-binding</keyword>
<dbReference type="Gene3D" id="3.40.1410.10">
    <property type="entry name" value="Chorismate lyase-like"/>
    <property type="match status" value="1"/>
</dbReference>
<dbReference type="RefSeq" id="WP_012862428.1">
    <property type="nucleotide sequence ID" value="NC_013517.1"/>
</dbReference>
<dbReference type="PANTHER" id="PTHR44846">
    <property type="entry name" value="MANNOSYL-D-GLYCERATE TRANSPORT/METABOLISM SYSTEM REPRESSOR MNGR-RELATED"/>
    <property type="match status" value="1"/>
</dbReference>
<evidence type="ECO:0000256" key="3">
    <source>
        <dbReference type="ARBA" id="ARBA00023163"/>
    </source>
</evidence>
<dbReference type="SMART" id="SM00866">
    <property type="entry name" value="UTRA"/>
    <property type="match status" value="1"/>
</dbReference>
<accession>D1ANP2</accession>
<keyword evidence="1" id="KW-0805">Transcription regulation</keyword>
<dbReference type="SMART" id="SM00345">
    <property type="entry name" value="HTH_GNTR"/>
    <property type="match status" value="1"/>
</dbReference>
<reference evidence="5 6" key="2">
    <citation type="journal article" date="2010" name="Stand. Genomic Sci.">
        <title>Complete genome sequence of Sebaldella termitidis type strain (NCTC 11300).</title>
        <authorList>
            <person name="Harmon-Smith M."/>
            <person name="Celia L."/>
            <person name="Chertkov O."/>
            <person name="Lapidus A."/>
            <person name="Copeland A."/>
            <person name="Glavina Del Rio T."/>
            <person name="Nolan M."/>
            <person name="Lucas S."/>
            <person name="Tice H."/>
            <person name="Cheng J.F."/>
            <person name="Han C."/>
            <person name="Detter J.C."/>
            <person name="Bruce D."/>
            <person name="Goodwin L."/>
            <person name="Pitluck S."/>
            <person name="Pati A."/>
            <person name="Liolios K."/>
            <person name="Ivanova N."/>
            <person name="Mavromatis K."/>
            <person name="Mikhailova N."/>
            <person name="Chen A."/>
            <person name="Palaniappan K."/>
            <person name="Land M."/>
            <person name="Hauser L."/>
            <person name="Chang Y.J."/>
            <person name="Jeffries C.D."/>
            <person name="Brettin T."/>
            <person name="Goker M."/>
            <person name="Beck B."/>
            <person name="Bristow J."/>
            <person name="Eisen J.A."/>
            <person name="Markowitz V."/>
            <person name="Hugenholtz P."/>
            <person name="Kyrpides N.C."/>
            <person name="Klenk H.P."/>
            <person name="Chen F."/>
        </authorList>
    </citation>
    <scope>NUCLEOTIDE SEQUENCE [LARGE SCALE GENOMIC DNA]</scope>
    <source>
        <strain evidence="6">ATCC 33386 / NCTC 11300</strain>
    </source>
</reference>
<dbReference type="KEGG" id="str:Sterm_3004"/>
<evidence type="ECO:0000313" key="6">
    <source>
        <dbReference type="Proteomes" id="UP000000845"/>
    </source>
</evidence>
<dbReference type="STRING" id="526218.Sterm_3004"/>
<name>D1ANP2_SEBTE</name>
<dbReference type="Gene3D" id="1.10.10.10">
    <property type="entry name" value="Winged helix-like DNA-binding domain superfamily/Winged helix DNA-binding domain"/>
    <property type="match status" value="1"/>
</dbReference>
<feature type="domain" description="HTH gntR-type" evidence="4">
    <location>
        <begin position="11"/>
        <end position="79"/>
    </location>
</feature>
<dbReference type="GO" id="GO:0045892">
    <property type="term" value="P:negative regulation of DNA-templated transcription"/>
    <property type="evidence" value="ECO:0007669"/>
    <property type="project" value="TreeGrafter"/>
</dbReference>
<dbReference type="Pfam" id="PF07702">
    <property type="entry name" value="UTRA"/>
    <property type="match status" value="1"/>
</dbReference>
<gene>
    <name evidence="5" type="ordered locus">Sterm_3004</name>
</gene>
<dbReference type="PRINTS" id="PR00035">
    <property type="entry name" value="HTHGNTR"/>
</dbReference>
<dbReference type="Proteomes" id="UP000000845">
    <property type="component" value="Chromosome"/>
</dbReference>
<keyword evidence="3" id="KW-0804">Transcription</keyword>
<dbReference type="InterPro" id="IPR050679">
    <property type="entry name" value="Bact_HTH_transcr_reg"/>
</dbReference>
<dbReference type="GO" id="GO:0003700">
    <property type="term" value="F:DNA-binding transcription factor activity"/>
    <property type="evidence" value="ECO:0007669"/>
    <property type="project" value="InterPro"/>
</dbReference>
<evidence type="ECO:0000313" key="5">
    <source>
        <dbReference type="EMBL" id="ACZ09846.1"/>
    </source>
</evidence>
<dbReference type="InterPro" id="IPR036388">
    <property type="entry name" value="WH-like_DNA-bd_sf"/>
</dbReference>
<evidence type="ECO:0000259" key="4">
    <source>
        <dbReference type="PROSITE" id="PS50949"/>
    </source>
</evidence>
<protein>
    <submittedName>
        <fullName evidence="5">Transcriptional regulator, GntR family</fullName>
    </submittedName>
</protein>